<feature type="region of interest" description="Disordered" evidence="1">
    <location>
        <begin position="82"/>
        <end position="101"/>
    </location>
</feature>
<dbReference type="Pfam" id="PF06844">
    <property type="entry name" value="DUF1244"/>
    <property type="match status" value="1"/>
</dbReference>
<gene>
    <name evidence="3" type="ORF">LRX75_15790</name>
</gene>
<sequence>MPDLTPEQRTAFEAAAFRRLLAHLDTRGDVQNIDLMNLAGFCRNCLSNWYRDAAEASGQPLTKEQSREIVYGMPYDEWREKHQRTASADQQAAFEINRPKA</sequence>
<evidence type="ECO:0000259" key="2">
    <source>
        <dbReference type="Pfam" id="PF06844"/>
    </source>
</evidence>
<protein>
    <submittedName>
        <fullName evidence="3">DUF1244 domain-containing protein</fullName>
    </submittedName>
</protein>
<dbReference type="SUPFAM" id="SSF158757">
    <property type="entry name" value="SMc04008-like"/>
    <property type="match status" value="1"/>
</dbReference>
<comment type="caution">
    <text evidence="3">The sequence shown here is derived from an EMBL/GenBank/DDBJ whole genome shotgun (WGS) entry which is preliminary data.</text>
</comment>
<keyword evidence="4" id="KW-1185">Reference proteome</keyword>
<dbReference type="RefSeq" id="WP_231815842.1">
    <property type="nucleotide sequence ID" value="NZ_JAJOZR010000010.1"/>
</dbReference>
<dbReference type="Proteomes" id="UP001139089">
    <property type="component" value="Unassembled WGS sequence"/>
</dbReference>
<proteinExistence type="predicted"/>
<feature type="domain" description="SMc04008-like" evidence="2">
    <location>
        <begin position="30"/>
        <end position="95"/>
    </location>
</feature>
<organism evidence="3 4">
    <name type="scientific">Rhizobium quercicola</name>
    <dbReference type="NCBI Taxonomy" id="2901226"/>
    <lineage>
        <taxon>Bacteria</taxon>
        <taxon>Pseudomonadati</taxon>
        <taxon>Pseudomonadota</taxon>
        <taxon>Alphaproteobacteria</taxon>
        <taxon>Hyphomicrobiales</taxon>
        <taxon>Rhizobiaceae</taxon>
        <taxon>Rhizobium/Agrobacterium group</taxon>
        <taxon>Rhizobium</taxon>
    </lineage>
</organism>
<dbReference type="EMBL" id="JAJOZR010000010">
    <property type="protein sequence ID" value="MCD7110497.1"/>
    <property type="molecule type" value="Genomic_DNA"/>
</dbReference>
<evidence type="ECO:0000313" key="3">
    <source>
        <dbReference type="EMBL" id="MCD7110497.1"/>
    </source>
</evidence>
<evidence type="ECO:0000313" key="4">
    <source>
        <dbReference type="Proteomes" id="UP001139089"/>
    </source>
</evidence>
<reference evidence="3" key="1">
    <citation type="submission" date="2021-12" db="EMBL/GenBank/DDBJ databases">
        <authorList>
            <person name="Li Y."/>
        </authorList>
    </citation>
    <scope>NUCLEOTIDE SEQUENCE</scope>
    <source>
        <strain evidence="3">DKSPLA3</strain>
    </source>
</reference>
<dbReference type="Gene3D" id="1.10.3340.10">
    <property type="entry name" value="SMc04008-like"/>
    <property type="match status" value="1"/>
</dbReference>
<name>A0A9X1NT12_9HYPH</name>
<dbReference type="InterPro" id="IPR023163">
    <property type="entry name" value="SMc04008-like_domain"/>
</dbReference>
<evidence type="ECO:0000256" key="1">
    <source>
        <dbReference type="SAM" id="MobiDB-lite"/>
    </source>
</evidence>
<dbReference type="AlphaFoldDB" id="A0A9X1NT12"/>
<dbReference type="InterPro" id="IPR036810">
    <property type="entry name" value="SMc04008-like_sf"/>
</dbReference>
<accession>A0A9X1NT12</accession>